<dbReference type="InterPro" id="IPR016162">
    <property type="entry name" value="Ald_DH_N"/>
</dbReference>
<dbReference type="SUPFAM" id="SSF53720">
    <property type="entry name" value="ALDH-like"/>
    <property type="match status" value="1"/>
</dbReference>
<keyword evidence="9" id="KW-1185">Reference proteome</keyword>
<comment type="caution">
    <text evidence="8">The sequence shown here is derived from an EMBL/GenBank/DDBJ whole genome shotgun (WGS) entry which is preliminary data.</text>
</comment>
<dbReference type="InterPro" id="IPR029510">
    <property type="entry name" value="Ald_DH_CS_GLU"/>
</dbReference>
<evidence type="ECO:0000256" key="3">
    <source>
        <dbReference type="PIRNR" id="PIRNR036492"/>
    </source>
</evidence>
<gene>
    <name evidence="8" type="ORF">C8046_03565</name>
</gene>
<protein>
    <recommendedName>
        <fullName evidence="3">Aldehyde dehydrogenase</fullName>
    </recommendedName>
</protein>
<dbReference type="AlphaFoldDB" id="A0A2U1ZSD5"/>
<feature type="active site" evidence="4 5">
    <location>
        <position position="220"/>
    </location>
</feature>
<dbReference type="InterPro" id="IPR016160">
    <property type="entry name" value="Ald_DH_CS_CYS"/>
</dbReference>
<dbReference type="EMBL" id="PYHR01000002">
    <property type="protein sequence ID" value="PWD49897.1"/>
    <property type="molecule type" value="Genomic_DNA"/>
</dbReference>
<reference evidence="8 9" key="1">
    <citation type="submission" date="2018-03" db="EMBL/GenBank/DDBJ databases">
        <title>Genome assembly of novel Miniimonas species PCH200.</title>
        <authorList>
            <person name="Thakur V."/>
            <person name="Kumar V."/>
            <person name="Singh D."/>
        </authorList>
    </citation>
    <scope>NUCLEOTIDE SEQUENCE [LARGE SCALE GENOMIC DNA]</scope>
    <source>
        <strain evidence="8 9">PCH200</strain>
    </source>
</reference>
<organism evidence="8 9">
    <name type="scientific">Serinibacter arcticus</name>
    <dbReference type="NCBI Taxonomy" id="1655435"/>
    <lineage>
        <taxon>Bacteria</taxon>
        <taxon>Bacillati</taxon>
        <taxon>Actinomycetota</taxon>
        <taxon>Actinomycetes</taxon>
        <taxon>Micrococcales</taxon>
        <taxon>Beutenbergiaceae</taxon>
        <taxon>Serinibacter</taxon>
    </lineage>
</organism>
<keyword evidence="2 3" id="KW-0560">Oxidoreductase</keyword>
<dbReference type="InterPro" id="IPR015590">
    <property type="entry name" value="Aldehyde_DH_dom"/>
</dbReference>
<evidence type="ECO:0000256" key="2">
    <source>
        <dbReference type="ARBA" id="ARBA00023002"/>
    </source>
</evidence>
<dbReference type="PROSITE" id="PS00070">
    <property type="entry name" value="ALDEHYDE_DEHYDR_CYS"/>
    <property type="match status" value="1"/>
</dbReference>
<dbReference type="InterPro" id="IPR016161">
    <property type="entry name" value="Ald_DH/histidinol_DH"/>
</dbReference>
<evidence type="ECO:0000313" key="9">
    <source>
        <dbReference type="Proteomes" id="UP000245166"/>
    </source>
</evidence>
<evidence type="ECO:0000256" key="5">
    <source>
        <dbReference type="PROSITE-ProRule" id="PRU10007"/>
    </source>
</evidence>
<dbReference type="Pfam" id="PF00171">
    <property type="entry name" value="Aldedh"/>
    <property type="match status" value="1"/>
</dbReference>
<dbReference type="PANTHER" id="PTHR43570:SF16">
    <property type="entry name" value="ALDEHYDE DEHYDROGENASE TYPE III, ISOFORM Q"/>
    <property type="match status" value="1"/>
</dbReference>
<dbReference type="PANTHER" id="PTHR43570">
    <property type="entry name" value="ALDEHYDE DEHYDROGENASE"/>
    <property type="match status" value="1"/>
</dbReference>
<dbReference type="RefSeq" id="WP_109228280.1">
    <property type="nucleotide sequence ID" value="NZ_PYHR01000002.1"/>
</dbReference>
<feature type="active site" evidence="4">
    <location>
        <position position="254"/>
    </location>
</feature>
<accession>A0A2U1ZSD5</accession>
<evidence type="ECO:0000256" key="6">
    <source>
        <dbReference type="RuleBase" id="RU003345"/>
    </source>
</evidence>
<dbReference type="CDD" id="cd07087">
    <property type="entry name" value="ALDH_F3-13-14_CALDH-like"/>
    <property type="match status" value="1"/>
</dbReference>
<evidence type="ECO:0000313" key="8">
    <source>
        <dbReference type="EMBL" id="PWD49897.1"/>
    </source>
</evidence>
<evidence type="ECO:0000256" key="1">
    <source>
        <dbReference type="ARBA" id="ARBA00009986"/>
    </source>
</evidence>
<dbReference type="Gene3D" id="3.40.309.10">
    <property type="entry name" value="Aldehyde Dehydrogenase, Chain A, domain 2"/>
    <property type="match status" value="1"/>
</dbReference>
<dbReference type="PROSITE" id="PS00687">
    <property type="entry name" value="ALDEHYDE_DEHYDR_GLU"/>
    <property type="match status" value="1"/>
</dbReference>
<dbReference type="GO" id="GO:0006081">
    <property type="term" value="P:aldehyde metabolic process"/>
    <property type="evidence" value="ECO:0007669"/>
    <property type="project" value="InterPro"/>
</dbReference>
<dbReference type="FunFam" id="3.40.605.10:FF:000004">
    <property type="entry name" value="Aldehyde dehydrogenase"/>
    <property type="match status" value="1"/>
</dbReference>
<proteinExistence type="inferred from homology"/>
<dbReference type="InterPro" id="IPR012394">
    <property type="entry name" value="Aldehyde_DH_NAD(P)"/>
</dbReference>
<comment type="similarity">
    <text evidence="1 3 6">Belongs to the aldehyde dehydrogenase family.</text>
</comment>
<dbReference type="PIRSF" id="PIRSF036492">
    <property type="entry name" value="ALDH"/>
    <property type="match status" value="1"/>
</dbReference>
<evidence type="ECO:0000259" key="7">
    <source>
        <dbReference type="Pfam" id="PF00171"/>
    </source>
</evidence>
<dbReference type="InterPro" id="IPR016163">
    <property type="entry name" value="Ald_DH_C"/>
</dbReference>
<dbReference type="OrthoDB" id="6882680at2"/>
<evidence type="ECO:0000256" key="4">
    <source>
        <dbReference type="PIRSR" id="PIRSR036492-1"/>
    </source>
</evidence>
<dbReference type="Gene3D" id="3.40.605.10">
    <property type="entry name" value="Aldehyde Dehydrogenase, Chain A, domain 1"/>
    <property type="match status" value="1"/>
</dbReference>
<sequence>MPVTPTPPLEPDAIRRTVATARARFDDGVTRPLAWRREQLAALDRLLVEHGVELEEALHADLHKSATESRITEIGVVRAEIAHALRHLTRWARPRRTSLPLALRPGRAALVPEPLGVVLVIAPWNYPVQLLLSPLVGVLAAGNTAVLKPSELAPHVSALLTRLVPAHLDPRAVRVVPGAVPETTALLAERFDHIVYTGNGRVARIVARAAAEHLTPTTLELGGKSPAWFDDDAHLEQAARRIAWAKFSNAGQTCIAPDHVLTTPDRVAALTAAIERAVRDLWGQDPASSPDYGRIVSDTHHARLVGYLDQGRVAFGGDHDAATRFLAPTVLQMSQPTDPAASRDGEDVPAVLREEIFGPVLPIIPVPSASAAIDYVNAGDKPLALYVFSASAATSRAFVQGTSSGTVGLDVALLQAAAPELPFGGVGESGSGSYHGQASFDAFSHLKPVLRKPLELDTLRIAQPPFSGRRGRVARRLLGLG</sequence>
<feature type="domain" description="Aldehyde dehydrogenase" evidence="7">
    <location>
        <begin position="10"/>
        <end position="448"/>
    </location>
</feature>
<dbReference type="GO" id="GO:0005737">
    <property type="term" value="C:cytoplasm"/>
    <property type="evidence" value="ECO:0007669"/>
    <property type="project" value="TreeGrafter"/>
</dbReference>
<dbReference type="Proteomes" id="UP000245166">
    <property type="component" value="Unassembled WGS sequence"/>
</dbReference>
<dbReference type="GO" id="GO:0004029">
    <property type="term" value="F:aldehyde dehydrogenase (NAD+) activity"/>
    <property type="evidence" value="ECO:0007669"/>
    <property type="project" value="TreeGrafter"/>
</dbReference>
<name>A0A2U1ZSD5_9MICO</name>